<dbReference type="GO" id="GO:0008168">
    <property type="term" value="F:methyltransferase activity"/>
    <property type="evidence" value="ECO:0007669"/>
    <property type="project" value="UniProtKB-KW"/>
</dbReference>
<reference evidence="6" key="1">
    <citation type="submission" date="2016-10" db="EMBL/GenBank/DDBJ databases">
        <authorList>
            <person name="Varghese N."/>
            <person name="Submissions S."/>
        </authorList>
    </citation>
    <scope>NUCLEOTIDE SEQUENCE [LARGE SCALE GENOMIC DNA]</scope>
    <source>
        <strain evidence="6">DSM 17038</strain>
    </source>
</reference>
<feature type="domain" description="Methyltransferase" evidence="4">
    <location>
        <begin position="51"/>
        <end position="138"/>
    </location>
</feature>
<dbReference type="STRING" id="341036.SAMN05660649_03910"/>
<gene>
    <name evidence="5" type="ORF">SAMN05660649_03910</name>
</gene>
<dbReference type="GO" id="GO:0032259">
    <property type="term" value="P:methylation"/>
    <property type="evidence" value="ECO:0007669"/>
    <property type="project" value="UniProtKB-KW"/>
</dbReference>
<evidence type="ECO:0000313" key="6">
    <source>
        <dbReference type="Proteomes" id="UP000199337"/>
    </source>
</evidence>
<keyword evidence="1 5" id="KW-0489">Methyltransferase</keyword>
<dbReference type="InterPro" id="IPR041698">
    <property type="entry name" value="Methyltransf_25"/>
</dbReference>
<dbReference type="Gene3D" id="3.40.50.150">
    <property type="entry name" value="Vaccinia Virus protein VP39"/>
    <property type="match status" value="1"/>
</dbReference>
<accession>A0A1I2XDL8</accession>
<dbReference type="AlphaFoldDB" id="A0A1I2XDL8"/>
<evidence type="ECO:0000256" key="1">
    <source>
        <dbReference type="ARBA" id="ARBA00022603"/>
    </source>
</evidence>
<organism evidence="5 6">
    <name type="scientific">Desulfotruncus arcticus DSM 17038</name>
    <dbReference type="NCBI Taxonomy" id="1121424"/>
    <lineage>
        <taxon>Bacteria</taxon>
        <taxon>Bacillati</taxon>
        <taxon>Bacillota</taxon>
        <taxon>Clostridia</taxon>
        <taxon>Eubacteriales</taxon>
        <taxon>Desulfallaceae</taxon>
        <taxon>Desulfotruncus</taxon>
    </lineage>
</organism>
<dbReference type="Proteomes" id="UP000199337">
    <property type="component" value="Unassembled WGS sequence"/>
</dbReference>
<sequence length="201" mass="22226">MPIYDLNKLAASFDRIAPYFDVIRPIFITSYRKAVKITLGEFAAAGAAPRVLDIGTGTGTLAGAFAERGAVVTGVDISSGMLNRARKRYGSKITYLQGSALALAGFGDDSFDIAAAGFVLHEMPPDYRVKVLLEMKRLANRFVAVVDYVPNWNPVVTAVEKIEGSYYQQFLNEINGQLRDIFTSYHEVKLNHFMGLYLCRI</sequence>
<proteinExistence type="predicted"/>
<dbReference type="InterPro" id="IPR029063">
    <property type="entry name" value="SAM-dependent_MTases_sf"/>
</dbReference>
<keyword evidence="2 5" id="KW-0808">Transferase</keyword>
<evidence type="ECO:0000313" key="5">
    <source>
        <dbReference type="EMBL" id="SFH11610.1"/>
    </source>
</evidence>
<dbReference type="EMBL" id="FOOX01000017">
    <property type="protein sequence ID" value="SFH11610.1"/>
    <property type="molecule type" value="Genomic_DNA"/>
</dbReference>
<keyword evidence="6" id="KW-1185">Reference proteome</keyword>
<dbReference type="PANTHER" id="PTHR43464:SF19">
    <property type="entry name" value="UBIQUINONE BIOSYNTHESIS O-METHYLTRANSFERASE, MITOCHONDRIAL"/>
    <property type="match status" value="1"/>
</dbReference>
<name>A0A1I2XDL8_9FIRM</name>
<dbReference type="Pfam" id="PF13649">
    <property type="entry name" value="Methyltransf_25"/>
    <property type="match status" value="1"/>
</dbReference>
<evidence type="ECO:0000256" key="3">
    <source>
        <dbReference type="ARBA" id="ARBA00022691"/>
    </source>
</evidence>
<dbReference type="OrthoDB" id="9791837at2"/>
<dbReference type="CDD" id="cd02440">
    <property type="entry name" value="AdoMet_MTases"/>
    <property type="match status" value="1"/>
</dbReference>
<dbReference type="PANTHER" id="PTHR43464">
    <property type="entry name" value="METHYLTRANSFERASE"/>
    <property type="match status" value="1"/>
</dbReference>
<dbReference type="SUPFAM" id="SSF53335">
    <property type="entry name" value="S-adenosyl-L-methionine-dependent methyltransferases"/>
    <property type="match status" value="1"/>
</dbReference>
<keyword evidence="3" id="KW-0949">S-adenosyl-L-methionine</keyword>
<evidence type="ECO:0000256" key="2">
    <source>
        <dbReference type="ARBA" id="ARBA00022679"/>
    </source>
</evidence>
<dbReference type="RefSeq" id="WP_092473506.1">
    <property type="nucleotide sequence ID" value="NZ_FOOX01000017.1"/>
</dbReference>
<evidence type="ECO:0000259" key="4">
    <source>
        <dbReference type="Pfam" id="PF13649"/>
    </source>
</evidence>
<protein>
    <submittedName>
        <fullName evidence="5">Methyltransferase domain-containing protein</fullName>
    </submittedName>
</protein>